<evidence type="ECO:0000256" key="5">
    <source>
        <dbReference type="RuleBase" id="RU361279"/>
    </source>
</evidence>
<feature type="binding site" evidence="4">
    <location>
        <begin position="139"/>
        <end position="147"/>
    </location>
    <ligand>
        <name>ATP</name>
        <dbReference type="ChEBI" id="CHEBI:30616"/>
    </ligand>
</feature>
<comment type="caution">
    <text evidence="6">The sequence shown here is derived from an EMBL/GenBank/DDBJ whole genome shotgun (WGS) entry which is preliminary data.</text>
</comment>
<name>A0AAW8R1J0_9ALTE</name>
<dbReference type="PANTHER" id="PTHR23407">
    <property type="entry name" value="ATPASE INHIBITOR/5-FORMYLTETRAHYDROFOLATE CYCLO-LIGASE"/>
    <property type="match status" value="1"/>
</dbReference>
<dbReference type="GO" id="GO:0030272">
    <property type="term" value="F:5-formyltetrahydrofolate cyclo-ligase activity"/>
    <property type="evidence" value="ECO:0007669"/>
    <property type="project" value="UniProtKB-EC"/>
</dbReference>
<comment type="catalytic activity">
    <reaction evidence="5">
        <text>(6S)-5-formyl-5,6,7,8-tetrahydrofolate + ATP = (6R)-5,10-methenyltetrahydrofolate + ADP + phosphate</text>
        <dbReference type="Rhea" id="RHEA:10488"/>
        <dbReference type="ChEBI" id="CHEBI:30616"/>
        <dbReference type="ChEBI" id="CHEBI:43474"/>
        <dbReference type="ChEBI" id="CHEBI:57455"/>
        <dbReference type="ChEBI" id="CHEBI:57457"/>
        <dbReference type="ChEBI" id="CHEBI:456216"/>
        <dbReference type="EC" id="6.3.3.2"/>
    </reaction>
</comment>
<keyword evidence="5" id="KW-0479">Metal-binding</keyword>
<organism evidence="6 7">
    <name type="scientific">Brumicola blandensis</name>
    <dbReference type="NCBI Taxonomy" id="3075611"/>
    <lineage>
        <taxon>Bacteria</taxon>
        <taxon>Pseudomonadati</taxon>
        <taxon>Pseudomonadota</taxon>
        <taxon>Gammaproteobacteria</taxon>
        <taxon>Alteromonadales</taxon>
        <taxon>Alteromonadaceae</taxon>
        <taxon>Brumicola</taxon>
    </lineage>
</organism>
<dbReference type="EC" id="6.3.3.2" evidence="5"/>
<dbReference type="Gene3D" id="3.40.50.10420">
    <property type="entry name" value="NagB/RpiA/CoA transferase-like"/>
    <property type="match status" value="1"/>
</dbReference>
<keyword evidence="6" id="KW-0436">Ligase</keyword>
<evidence type="ECO:0000256" key="2">
    <source>
        <dbReference type="ARBA" id="ARBA00022741"/>
    </source>
</evidence>
<dbReference type="GO" id="GO:0005524">
    <property type="term" value="F:ATP binding"/>
    <property type="evidence" value="ECO:0007669"/>
    <property type="project" value="UniProtKB-KW"/>
</dbReference>
<dbReference type="AlphaFoldDB" id="A0AAW8R1J0"/>
<keyword evidence="5" id="KW-0460">Magnesium</keyword>
<evidence type="ECO:0000256" key="3">
    <source>
        <dbReference type="ARBA" id="ARBA00022840"/>
    </source>
</evidence>
<evidence type="ECO:0000313" key="6">
    <source>
        <dbReference type="EMBL" id="MDT0583293.1"/>
    </source>
</evidence>
<evidence type="ECO:0000256" key="1">
    <source>
        <dbReference type="ARBA" id="ARBA00010638"/>
    </source>
</evidence>
<proteinExistence type="inferred from homology"/>
<dbReference type="EMBL" id="JAVRIE010000004">
    <property type="protein sequence ID" value="MDT0583293.1"/>
    <property type="molecule type" value="Genomic_DNA"/>
</dbReference>
<accession>A0AAW8R1J0</accession>
<dbReference type="Pfam" id="PF01812">
    <property type="entry name" value="5-FTHF_cyc-lig"/>
    <property type="match status" value="1"/>
</dbReference>
<dbReference type="PIRSF" id="PIRSF006806">
    <property type="entry name" value="FTHF_cligase"/>
    <property type="match status" value="1"/>
</dbReference>
<dbReference type="PANTHER" id="PTHR23407:SF1">
    <property type="entry name" value="5-FORMYLTETRAHYDROFOLATE CYCLO-LIGASE"/>
    <property type="match status" value="1"/>
</dbReference>
<dbReference type="RefSeq" id="WP_311362055.1">
    <property type="nucleotide sequence ID" value="NZ_JAVRIE010000004.1"/>
</dbReference>
<dbReference type="GO" id="GO:0046872">
    <property type="term" value="F:metal ion binding"/>
    <property type="evidence" value="ECO:0007669"/>
    <property type="project" value="UniProtKB-KW"/>
</dbReference>
<dbReference type="Proteomes" id="UP001249020">
    <property type="component" value="Unassembled WGS sequence"/>
</dbReference>
<keyword evidence="7" id="KW-1185">Reference proteome</keyword>
<sequence>MMRTSTLRQALRESFRRKRLSLSTEQQTQFAKEITEQAHSTVFQADTKKIGLYLSFDGELDTNILIQSCWHKGVEVYIPVLHPFSSGHLLFQRYTDKTQMIRNKYGINEPKLDVTATLPCNQLDILFTPLVAFDKLGNRLGMGGGFYDRTLSLLLQNDSSKTRIVGLAHNLQLSETLPVEAWDIPLPAVLTPSRLYEF</sequence>
<dbReference type="GO" id="GO:0035999">
    <property type="term" value="P:tetrahydrofolate interconversion"/>
    <property type="evidence" value="ECO:0007669"/>
    <property type="project" value="TreeGrafter"/>
</dbReference>
<dbReference type="InterPro" id="IPR024185">
    <property type="entry name" value="FTHF_cligase-like_sf"/>
</dbReference>
<protein>
    <recommendedName>
        <fullName evidence="5">5-formyltetrahydrofolate cyclo-ligase</fullName>
        <ecNumber evidence="5">6.3.3.2</ecNumber>
    </recommendedName>
</protein>
<evidence type="ECO:0000313" key="7">
    <source>
        <dbReference type="Proteomes" id="UP001249020"/>
    </source>
</evidence>
<keyword evidence="3 4" id="KW-0067">ATP-binding</keyword>
<reference evidence="6 7" key="1">
    <citation type="submission" date="2023-09" db="EMBL/GenBank/DDBJ databases">
        <authorList>
            <person name="Rey-Velasco X."/>
        </authorList>
    </citation>
    <scope>NUCLEOTIDE SEQUENCE [LARGE SCALE GENOMIC DNA]</scope>
    <source>
        <strain evidence="6 7">W409</strain>
    </source>
</reference>
<dbReference type="SUPFAM" id="SSF100950">
    <property type="entry name" value="NagB/RpiA/CoA transferase-like"/>
    <property type="match status" value="1"/>
</dbReference>
<dbReference type="GO" id="GO:0009396">
    <property type="term" value="P:folic acid-containing compound biosynthetic process"/>
    <property type="evidence" value="ECO:0007669"/>
    <property type="project" value="TreeGrafter"/>
</dbReference>
<gene>
    <name evidence="6" type="ORF">RM544_12140</name>
</gene>
<dbReference type="NCBIfam" id="TIGR02727">
    <property type="entry name" value="MTHFS_bact"/>
    <property type="match status" value="1"/>
</dbReference>
<evidence type="ECO:0000256" key="4">
    <source>
        <dbReference type="PIRSR" id="PIRSR006806-1"/>
    </source>
</evidence>
<feature type="binding site" evidence="4">
    <location>
        <begin position="8"/>
        <end position="12"/>
    </location>
    <ligand>
        <name>ATP</name>
        <dbReference type="ChEBI" id="CHEBI:30616"/>
    </ligand>
</feature>
<feature type="binding site" evidence="4">
    <location>
        <position position="54"/>
    </location>
    <ligand>
        <name>substrate</name>
    </ligand>
</feature>
<dbReference type="InterPro" id="IPR002698">
    <property type="entry name" value="FTHF_cligase"/>
</dbReference>
<comment type="similarity">
    <text evidence="1 5">Belongs to the 5-formyltetrahydrofolate cyclo-ligase family.</text>
</comment>
<keyword evidence="2 4" id="KW-0547">Nucleotide-binding</keyword>
<comment type="cofactor">
    <cofactor evidence="5">
        <name>Mg(2+)</name>
        <dbReference type="ChEBI" id="CHEBI:18420"/>
    </cofactor>
</comment>
<dbReference type="InterPro" id="IPR037171">
    <property type="entry name" value="NagB/RpiA_transferase-like"/>
</dbReference>
<feature type="binding site" evidence="4">
    <location>
        <position position="59"/>
    </location>
    <ligand>
        <name>substrate</name>
    </ligand>
</feature>